<feature type="transmembrane region" description="Helical" evidence="7">
    <location>
        <begin position="159"/>
        <end position="184"/>
    </location>
</feature>
<dbReference type="PANTHER" id="PTHR23501">
    <property type="entry name" value="MAJOR FACILITATOR SUPERFAMILY"/>
    <property type="match status" value="1"/>
</dbReference>
<feature type="compositionally biased region" description="Low complexity" evidence="6">
    <location>
        <begin position="12"/>
        <end position="29"/>
    </location>
</feature>
<sequence length="567" mass="60539">MDHSQQGSNNHTMATATERTASSEAELTTVPTPSKTSNELHDARSHGFEAQDEKQDEGDYPSTFRLIIMIVALILSMFLASLDMTIIGTAIPVITDEFHSLDQVGWYGSVFFLTVAAFQASWGKAYKFFDMKYVFLSSIFLFEVGSLLCGVAPNSNTLVAGRAVTGVGAAGVMGGAYSIVAYAVPPHKRPLLTALMGATFGIASVVGPLLGGVFTDQVSWRWCFYINLPVGGASAAMILFLFRTPDASRYKGDLAFTQKLIHMDFPGALLILAAVICYLLAMQWGGTTKAWNDSEVYGTLIGFGLIAIAFGIVEWKMGERGLLVPYLLRQRVTWAGCVFLSFIGAGFFTLLYYLPIYFQAVLGTSAEQSGIRFLALIGAQTVFTIIAGAFMSSVGLFAPLMILGAIISTIAAGLIYMLDPSSGAGEWAGYQVVAGIGNGLCFQVPIMAGQALAKDEDVPTTTALLMWFQTIGGSLGLSAAQAAFSNELLNSLRRHAPNTSPSQVLLVGATEIRKAFGPDEIPGIINAYMDGLRVAFIFVIALFGCATVISIATPWTNIKGKGKGMAM</sequence>
<name>A0A6A5ZKA9_9PLEO</name>
<dbReference type="PRINTS" id="PR01035">
    <property type="entry name" value="TCRTETA"/>
</dbReference>
<feature type="transmembrane region" description="Helical" evidence="7">
    <location>
        <begin position="66"/>
        <end position="92"/>
    </location>
</feature>
<evidence type="ECO:0000256" key="6">
    <source>
        <dbReference type="SAM" id="MobiDB-lite"/>
    </source>
</evidence>
<feature type="compositionally biased region" description="Polar residues" evidence="6">
    <location>
        <begin position="1"/>
        <end position="11"/>
    </location>
</feature>
<reference evidence="9" key="1">
    <citation type="journal article" date="2020" name="Stud. Mycol.">
        <title>101 Dothideomycetes genomes: a test case for predicting lifestyles and emergence of pathogens.</title>
        <authorList>
            <person name="Haridas S."/>
            <person name="Albert R."/>
            <person name="Binder M."/>
            <person name="Bloem J."/>
            <person name="Labutti K."/>
            <person name="Salamov A."/>
            <person name="Andreopoulos B."/>
            <person name="Baker S."/>
            <person name="Barry K."/>
            <person name="Bills G."/>
            <person name="Bluhm B."/>
            <person name="Cannon C."/>
            <person name="Castanera R."/>
            <person name="Culley D."/>
            <person name="Daum C."/>
            <person name="Ezra D."/>
            <person name="Gonzalez J."/>
            <person name="Henrissat B."/>
            <person name="Kuo A."/>
            <person name="Liang C."/>
            <person name="Lipzen A."/>
            <person name="Lutzoni F."/>
            <person name="Magnuson J."/>
            <person name="Mondo S."/>
            <person name="Nolan M."/>
            <person name="Ohm R."/>
            <person name="Pangilinan J."/>
            <person name="Park H.-J."/>
            <person name="Ramirez L."/>
            <person name="Alfaro M."/>
            <person name="Sun H."/>
            <person name="Tritt A."/>
            <person name="Yoshinaga Y."/>
            <person name="Zwiers L.-H."/>
            <person name="Turgeon B."/>
            <person name="Goodwin S."/>
            <person name="Spatafora J."/>
            <person name="Crous P."/>
            <person name="Grigoriev I."/>
        </authorList>
    </citation>
    <scope>NUCLEOTIDE SEQUENCE</scope>
    <source>
        <strain evidence="9">CBS 627.86</strain>
    </source>
</reference>
<feature type="transmembrane region" description="Helical" evidence="7">
    <location>
        <begin position="535"/>
        <end position="558"/>
    </location>
</feature>
<evidence type="ECO:0000313" key="10">
    <source>
        <dbReference type="Proteomes" id="UP000799770"/>
    </source>
</evidence>
<evidence type="ECO:0000256" key="7">
    <source>
        <dbReference type="SAM" id="Phobius"/>
    </source>
</evidence>
<feature type="transmembrane region" description="Helical" evidence="7">
    <location>
        <begin position="134"/>
        <end position="153"/>
    </location>
</feature>
<feature type="transmembrane region" description="Helical" evidence="7">
    <location>
        <begin position="191"/>
        <end position="210"/>
    </location>
</feature>
<dbReference type="InterPro" id="IPR001958">
    <property type="entry name" value="Tet-R_TetA/multi-R_MdtG-like"/>
</dbReference>
<dbReference type="GO" id="GO:0022857">
    <property type="term" value="F:transmembrane transporter activity"/>
    <property type="evidence" value="ECO:0007669"/>
    <property type="project" value="InterPro"/>
</dbReference>
<evidence type="ECO:0000256" key="3">
    <source>
        <dbReference type="ARBA" id="ARBA00022692"/>
    </source>
</evidence>
<gene>
    <name evidence="9" type="ORF">BDV96DRAFT_342422</name>
</gene>
<dbReference type="EMBL" id="ML977315">
    <property type="protein sequence ID" value="KAF2119283.1"/>
    <property type="molecule type" value="Genomic_DNA"/>
</dbReference>
<dbReference type="FunFam" id="1.20.1250.20:FF:000196">
    <property type="entry name" value="MFS toxin efflux pump (AflT)"/>
    <property type="match status" value="1"/>
</dbReference>
<dbReference type="InterPro" id="IPR011701">
    <property type="entry name" value="MFS"/>
</dbReference>
<feature type="transmembrane region" description="Helical" evidence="7">
    <location>
        <begin position="296"/>
        <end position="313"/>
    </location>
</feature>
<feature type="transmembrane region" description="Helical" evidence="7">
    <location>
        <begin position="104"/>
        <end position="122"/>
    </location>
</feature>
<dbReference type="Pfam" id="PF07690">
    <property type="entry name" value="MFS_1"/>
    <property type="match status" value="1"/>
</dbReference>
<protein>
    <submittedName>
        <fullName evidence="9">DNA repair protein RAD50</fullName>
    </submittedName>
</protein>
<keyword evidence="10" id="KW-1185">Reference proteome</keyword>
<dbReference type="GO" id="GO:0005886">
    <property type="term" value="C:plasma membrane"/>
    <property type="evidence" value="ECO:0007669"/>
    <property type="project" value="TreeGrafter"/>
</dbReference>
<keyword evidence="3 7" id="KW-0812">Transmembrane</keyword>
<dbReference type="SUPFAM" id="SSF103473">
    <property type="entry name" value="MFS general substrate transporter"/>
    <property type="match status" value="1"/>
</dbReference>
<feature type="transmembrane region" description="Helical" evidence="7">
    <location>
        <begin position="370"/>
        <end position="390"/>
    </location>
</feature>
<evidence type="ECO:0000259" key="8">
    <source>
        <dbReference type="PROSITE" id="PS50850"/>
    </source>
</evidence>
<evidence type="ECO:0000256" key="1">
    <source>
        <dbReference type="ARBA" id="ARBA00004141"/>
    </source>
</evidence>
<organism evidence="9 10">
    <name type="scientific">Lophiotrema nucula</name>
    <dbReference type="NCBI Taxonomy" id="690887"/>
    <lineage>
        <taxon>Eukaryota</taxon>
        <taxon>Fungi</taxon>
        <taxon>Dikarya</taxon>
        <taxon>Ascomycota</taxon>
        <taxon>Pezizomycotina</taxon>
        <taxon>Dothideomycetes</taxon>
        <taxon>Pleosporomycetidae</taxon>
        <taxon>Pleosporales</taxon>
        <taxon>Lophiotremataceae</taxon>
        <taxon>Lophiotrema</taxon>
    </lineage>
</organism>
<proteinExistence type="predicted"/>
<dbReference type="CDD" id="cd17502">
    <property type="entry name" value="MFS_Azr1_MDR_like"/>
    <property type="match status" value="1"/>
</dbReference>
<feature type="domain" description="Major facilitator superfamily (MFS) profile" evidence="8">
    <location>
        <begin position="69"/>
        <end position="567"/>
    </location>
</feature>
<feature type="region of interest" description="Disordered" evidence="6">
    <location>
        <begin position="1"/>
        <end position="57"/>
    </location>
</feature>
<evidence type="ECO:0000256" key="4">
    <source>
        <dbReference type="ARBA" id="ARBA00022989"/>
    </source>
</evidence>
<dbReference type="InterPro" id="IPR020846">
    <property type="entry name" value="MFS_dom"/>
</dbReference>
<keyword evidence="2" id="KW-0813">Transport</keyword>
<comment type="subcellular location">
    <subcellularLocation>
        <location evidence="1">Membrane</location>
        <topology evidence="1">Multi-pass membrane protein</topology>
    </subcellularLocation>
</comment>
<dbReference type="InterPro" id="IPR036259">
    <property type="entry name" value="MFS_trans_sf"/>
</dbReference>
<evidence type="ECO:0000313" key="9">
    <source>
        <dbReference type="EMBL" id="KAF2119283.1"/>
    </source>
</evidence>
<evidence type="ECO:0000256" key="2">
    <source>
        <dbReference type="ARBA" id="ARBA00022448"/>
    </source>
</evidence>
<feature type="transmembrane region" description="Helical" evidence="7">
    <location>
        <begin position="397"/>
        <end position="418"/>
    </location>
</feature>
<feature type="transmembrane region" description="Helical" evidence="7">
    <location>
        <begin position="430"/>
        <end position="452"/>
    </location>
</feature>
<dbReference type="Gene3D" id="1.20.1720.10">
    <property type="entry name" value="Multidrug resistance protein D"/>
    <property type="match status" value="1"/>
</dbReference>
<feature type="transmembrane region" description="Helical" evidence="7">
    <location>
        <begin position="263"/>
        <end position="284"/>
    </location>
</feature>
<feature type="transmembrane region" description="Helical" evidence="7">
    <location>
        <begin position="222"/>
        <end position="242"/>
    </location>
</feature>
<keyword evidence="4 7" id="KW-1133">Transmembrane helix</keyword>
<dbReference type="PANTHER" id="PTHR23501:SF177">
    <property type="entry name" value="MAJOR FACILITATOR SUPERFAMILY (MFS) PROFILE DOMAIN-CONTAINING PROTEIN-RELATED"/>
    <property type="match status" value="1"/>
</dbReference>
<dbReference type="Gene3D" id="1.20.1250.20">
    <property type="entry name" value="MFS general substrate transporter like domains"/>
    <property type="match status" value="1"/>
</dbReference>
<feature type="transmembrane region" description="Helical" evidence="7">
    <location>
        <begin position="464"/>
        <end position="484"/>
    </location>
</feature>
<accession>A0A6A5ZKA9</accession>
<dbReference type="Proteomes" id="UP000799770">
    <property type="component" value="Unassembled WGS sequence"/>
</dbReference>
<feature type="transmembrane region" description="Helical" evidence="7">
    <location>
        <begin position="334"/>
        <end position="358"/>
    </location>
</feature>
<feature type="compositionally biased region" description="Basic and acidic residues" evidence="6">
    <location>
        <begin position="38"/>
        <end position="53"/>
    </location>
</feature>
<dbReference type="AlphaFoldDB" id="A0A6A5ZKA9"/>
<dbReference type="PROSITE" id="PS50850">
    <property type="entry name" value="MFS"/>
    <property type="match status" value="1"/>
</dbReference>
<keyword evidence="5 7" id="KW-0472">Membrane</keyword>
<evidence type="ECO:0000256" key="5">
    <source>
        <dbReference type="ARBA" id="ARBA00023136"/>
    </source>
</evidence>
<dbReference type="OrthoDB" id="10021397at2759"/>
<dbReference type="FunFam" id="1.20.1720.10:FF:000012">
    <property type="entry name" value="MFS toxin efflux pump (AflT)"/>
    <property type="match status" value="1"/>
</dbReference>